<dbReference type="EMBL" id="BAOP01000043">
    <property type="protein sequence ID" value="GAC81733.1"/>
    <property type="molecule type" value="Genomic_DNA"/>
</dbReference>
<dbReference type="OrthoDB" id="4381302at2"/>
<feature type="transmembrane region" description="Helical" evidence="1">
    <location>
        <begin position="192"/>
        <end position="213"/>
    </location>
</feature>
<feature type="transmembrane region" description="Helical" evidence="1">
    <location>
        <begin position="246"/>
        <end position="268"/>
    </location>
</feature>
<sequence length="275" mass="28843">MRSLVSGLFTIVAMVCMIVAVPSMWVSQRVVSTEGFAASAADAARNTEVQDYFAEKVAAAVVDQTSVPLAGTIVQPLATNYARSEGFVMDFEQIARQQHDWLFNAPGPDTDTHVMDVNITPMVNRVLATAPLPTPIVVDKAIYVGIDQHRLTAGSLESSGELIDKTSWLTLIGAAIAAVVALLTANRRSTVLAWLGVGVVLAALGAYGVAQYINTLAGDKAADTDEAARRTVEVVADGVSSDLVQVSLIVGAVGAVVIAVGLVSRVVAGRRAYSY</sequence>
<evidence type="ECO:0000256" key="1">
    <source>
        <dbReference type="SAM" id="Phobius"/>
    </source>
</evidence>
<keyword evidence="1" id="KW-1133">Transmembrane helix</keyword>
<organism evidence="2 3">
    <name type="scientific">Gordonia malaquae NBRC 108250</name>
    <dbReference type="NCBI Taxonomy" id="1223542"/>
    <lineage>
        <taxon>Bacteria</taxon>
        <taxon>Bacillati</taxon>
        <taxon>Actinomycetota</taxon>
        <taxon>Actinomycetes</taxon>
        <taxon>Mycobacteriales</taxon>
        <taxon>Gordoniaceae</taxon>
        <taxon>Gordonia</taxon>
    </lineage>
</organism>
<keyword evidence="1" id="KW-0472">Membrane</keyword>
<evidence type="ECO:0000313" key="3">
    <source>
        <dbReference type="Proteomes" id="UP000035009"/>
    </source>
</evidence>
<dbReference type="Proteomes" id="UP000035009">
    <property type="component" value="Unassembled WGS sequence"/>
</dbReference>
<protein>
    <submittedName>
        <fullName evidence="2">Uncharacterized protein</fullName>
    </submittedName>
</protein>
<dbReference type="eggNOG" id="ENOG5033572">
    <property type="taxonomic scope" value="Bacteria"/>
</dbReference>
<reference evidence="2 3" key="1">
    <citation type="submission" date="2013-02" db="EMBL/GenBank/DDBJ databases">
        <title>Whole genome shotgun sequence of Gordonia malaquae NBRC 108250.</title>
        <authorList>
            <person name="Yoshida I."/>
            <person name="Hosoyama A."/>
            <person name="Tsuchikane K."/>
            <person name="Ando Y."/>
            <person name="Baba S."/>
            <person name="Ohji S."/>
            <person name="Hamada M."/>
            <person name="Tamura T."/>
            <person name="Yamazoe A."/>
            <person name="Yamazaki S."/>
            <person name="Fujita N."/>
        </authorList>
    </citation>
    <scope>NUCLEOTIDE SEQUENCE [LARGE SCALE GENOMIC DNA]</scope>
    <source>
        <strain evidence="2 3">NBRC 108250</strain>
    </source>
</reference>
<name>M3VCB7_GORML</name>
<dbReference type="AlphaFoldDB" id="M3VCB7"/>
<proteinExistence type="predicted"/>
<comment type="caution">
    <text evidence="2">The sequence shown here is derived from an EMBL/GenBank/DDBJ whole genome shotgun (WGS) entry which is preliminary data.</text>
</comment>
<feature type="transmembrane region" description="Helical" evidence="1">
    <location>
        <begin position="168"/>
        <end position="185"/>
    </location>
</feature>
<accession>M3VCB7</accession>
<keyword evidence="1" id="KW-0812">Transmembrane</keyword>
<keyword evidence="3" id="KW-1185">Reference proteome</keyword>
<evidence type="ECO:0000313" key="2">
    <source>
        <dbReference type="EMBL" id="GAC81733.1"/>
    </source>
</evidence>
<dbReference type="STRING" id="410332.SAMN04488550_0693"/>
<dbReference type="RefSeq" id="WP_008381717.1">
    <property type="nucleotide sequence ID" value="NZ_BAOP01000043.1"/>
</dbReference>
<gene>
    <name evidence="2" type="ORF">GM1_043_00060</name>
</gene>